<evidence type="ECO:0000313" key="4">
    <source>
        <dbReference type="EnsemblMetazoa" id="XP_050514545.1"/>
    </source>
</evidence>
<dbReference type="RefSeq" id="XP_050514545.1">
    <property type="nucleotide sequence ID" value="XM_050658588.1"/>
</dbReference>
<feature type="repeat" description="ANK" evidence="3">
    <location>
        <begin position="936"/>
        <end position="968"/>
    </location>
</feature>
<evidence type="ECO:0000256" key="3">
    <source>
        <dbReference type="PROSITE-ProRule" id="PRU00023"/>
    </source>
</evidence>
<keyword evidence="2 3" id="KW-0040">ANK repeat</keyword>
<dbReference type="Gene3D" id="3.40.50.300">
    <property type="entry name" value="P-loop containing nucleotide triphosphate hydrolases"/>
    <property type="match status" value="1"/>
</dbReference>
<dbReference type="EnsemblMetazoa" id="XM_050658588.1">
    <property type="protein sequence ID" value="XP_050514545.1"/>
    <property type="gene ID" value="LOC126889882"/>
</dbReference>
<feature type="repeat" description="ANK" evidence="3">
    <location>
        <begin position="1105"/>
        <end position="1137"/>
    </location>
</feature>
<dbReference type="InterPro" id="IPR036770">
    <property type="entry name" value="Ankyrin_rpt-contain_sf"/>
</dbReference>
<dbReference type="InterPro" id="IPR050745">
    <property type="entry name" value="Multifunctional_regulatory"/>
</dbReference>
<dbReference type="PROSITE" id="PS50297">
    <property type="entry name" value="ANK_REP_REGION"/>
    <property type="match status" value="3"/>
</dbReference>
<proteinExistence type="predicted"/>
<sequence>MKNMTQYPKLQGGTGNHGGEYQINLLTYFLLKGYINNKTKFRLSTENLHAEGFDDVVYETSNMDLLIQAKHHLYKTFDLCHIDPRNKLNGLYKYFKFCEKTENFKKFSNVKHLILATNGTFLGKPKLIEELIVKRQSADSQNYIFNTFDGIDEYYNFNNNTENFDETFKYFLEKLILINISDDHLKNKIQKFVKKIIYIDDEHTKDFIRFLHDEIKNWLNQTKGEYFTFVDVERIIADYNTENYIDHIKSKFNWNFKTHDETENPTSSIMTKIQGKKKVCYEIKRKEYYGIHVLKILACHEKKKVIVGNPGNLLNSQKSIIPAFTTNAPEFLIIPLFEQVPEDTKHDLEAMLKSISVKDYKTVIFITHNRNIISQFKPDHTIDEPIKFDDFDSESQTRILFKELDFQGSNLELRELLEHHCLKNMQDEDTLIEILSDKKFKILSYDDTKITNFYIPRIICFPYSDQTEENFAKWVVNEPNNKLLIIADEPGMGKSTILSNLKNSLIANHKYWFLKINLNMCQGILNKYKHCKDTEYDMKRFLCDIKQLTCHFDKMLFGMYKIIIIFDGFDDVSPDYDEVVLNLVKHCLNASNIKRIIVTTRNNCQHIFNLPNSVVCSLQPLNKDEQSKFLLNYWCGQLTIENTQTNIQKCSDFVEEIITKMSENLRYCFVNTFLSNPLHCSLVAKIFEKDCWNYINTGAFDTTALVELNITQLYTKFINTIKEEYMKKNDCNGNITLMRSMESSFNMAIQYHGKCALQFLFPEHDVHRDFRIPPYSFSVHDHDISNRIGILNTSEASFSFIHKTFAEYFVAEHLTHVINKSSDDNNFLKILITEVLLKPKFAAVQIFMEGMLKGKVLSDEIYKAFGSELTGALQSENDLNLMAINRCYTLLEILLKACDCFEKIITKYLIWSLLDDINLVKLLLKKGVCVLQVNQDKQTLLHKAILSNNETVALYLIDFGLDINHKDFLGNSPLHYAVESKNLNIVNKLLSNSKINKNSRNHNEETACHIAARENLIEIQSCLISANVDIDTLDINNRTPFLTAIIHRHFEFAKVLFNYIRIEITSTEESSVADDALLYTIQNDAVDFLKFLLEKGYPINKRDNEGVTPLILACRYRSLGCADHLLDSGCDVTLKDKNGKNVFHYVTNNIICLEDCLFIKKLIKVYKSSLRNLLPAMDSEQTEQTQQTRYYQESTNNEIRIS</sequence>
<protein>
    <recommendedName>
        <fullName evidence="6">NACHT domain-containing protein</fullName>
    </recommendedName>
</protein>
<evidence type="ECO:0000256" key="2">
    <source>
        <dbReference type="ARBA" id="ARBA00023043"/>
    </source>
</evidence>
<evidence type="ECO:0000256" key="1">
    <source>
        <dbReference type="ARBA" id="ARBA00022737"/>
    </source>
</evidence>
<dbReference type="InterPro" id="IPR027417">
    <property type="entry name" value="P-loop_NTPase"/>
</dbReference>
<name>A0ABM5KWI4_DIAVI</name>
<evidence type="ECO:0000313" key="5">
    <source>
        <dbReference type="Proteomes" id="UP001652700"/>
    </source>
</evidence>
<dbReference type="Pfam" id="PF12796">
    <property type="entry name" value="Ank_2"/>
    <property type="match status" value="2"/>
</dbReference>
<dbReference type="SUPFAM" id="SSF48403">
    <property type="entry name" value="Ankyrin repeat"/>
    <property type="match status" value="1"/>
</dbReference>
<dbReference type="SUPFAM" id="SSF52540">
    <property type="entry name" value="P-loop containing nucleoside triphosphate hydrolases"/>
    <property type="match status" value="1"/>
</dbReference>
<reference evidence="4" key="1">
    <citation type="submission" date="2025-05" db="UniProtKB">
        <authorList>
            <consortium name="EnsemblMetazoa"/>
        </authorList>
    </citation>
    <scope>IDENTIFICATION</scope>
</reference>
<evidence type="ECO:0008006" key="6">
    <source>
        <dbReference type="Google" id="ProtNLM"/>
    </source>
</evidence>
<dbReference type="InterPro" id="IPR002110">
    <property type="entry name" value="Ankyrin_rpt"/>
</dbReference>
<organism evidence="4 5">
    <name type="scientific">Diabrotica virgifera virgifera</name>
    <name type="common">western corn rootworm</name>
    <dbReference type="NCBI Taxonomy" id="50390"/>
    <lineage>
        <taxon>Eukaryota</taxon>
        <taxon>Metazoa</taxon>
        <taxon>Ecdysozoa</taxon>
        <taxon>Arthropoda</taxon>
        <taxon>Hexapoda</taxon>
        <taxon>Insecta</taxon>
        <taxon>Pterygota</taxon>
        <taxon>Neoptera</taxon>
        <taxon>Endopterygota</taxon>
        <taxon>Coleoptera</taxon>
        <taxon>Polyphaga</taxon>
        <taxon>Cucujiformia</taxon>
        <taxon>Chrysomeloidea</taxon>
        <taxon>Chrysomelidae</taxon>
        <taxon>Galerucinae</taxon>
        <taxon>Diabroticina</taxon>
        <taxon>Diabroticites</taxon>
        <taxon>Diabrotica</taxon>
    </lineage>
</organism>
<dbReference type="GeneID" id="126889882"/>
<accession>A0ABM5KWI4</accession>
<feature type="repeat" description="ANK" evidence="3">
    <location>
        <begin position="969"/>
        <end position="1002"/>
    </location>
</feature>
<dbReference type="SMART" id="SM00248">
    <property type="entry name" value="ANK"/>
    <property type="match status" value="6"/>
</dbReference>
<dbReference type="Proteomes" id="UP001652700">
    <property type="component" value="Unplaced"/>
</dbReference>
<dbReference type="PROSITE" id="PS50088">
    <property type="entry name" value="ANK_REPEAT"/>
    <property type="match status" value="3"/>
</dbReference>
<dbReference type="Gene3D" id="1.25.40.20">
    <property type="entry name" value="Ankyrin repeat-containing domain"/>
    <property type="match status" value="1"/>
</dbReference>
<keyword evidence="5" id="KW-1185">Reference proteome</keyword>
<dbReference type="PANTHER" id="PTHR24189:SF50">
    <property type="entry name" value="ANKYRIN REPEAT AND SOCS BOX PROTEIN 2"/>
    <property type="match status" value="1"/>
</dbReference>
<keyword evidence="1" id="KW-0677">Repeat</keyword>
<dbReference type="PANTHER" id="PTHR24189">
    <property type="entry name" value="MYOTROPHIN"/>
    <property type="match status" value="1"/>
</dbReference>